<proteinExistence type="predicted"/>
<dbReference type="InterPro" id="IPR038404">
    <property type="entry name" value="TRAP_DctP_sf"/>
</dbReference>
<dbReference type="EMBL" id="BARW01003513">
    <property type="protein sequence ID" value="GAI67928.1"/>
    <property type="molecule type" value="Genomic_DNA"/>
</dbReference>
<evidence type="ECO:0000313" key="2">
    <source>
        <dbReference type="EMBL" id="GAI67928.1"/>
    </source>
</evidence>
<name>X1QI55_9ZZZZ</name>
<organism evidence="2">
    <name type="scientific">marine sediment metagenome</name>
    <dbReference type="NCBI Taxonomy" id="412755"/>
    <lineage>
        <taxon>unclassified sequences</taxon>
        <taxon>metagenomes</taxon>
        <taxon>ecological metagenomes</taxon>
    </lineage>
</organism>
<dbReference type="GO" id="GO:0055085">
    <property type="term" value="P:transmembrane transport"/>
    <property type="evidence" value="ECO:0007669"/>
    <property type="project" value="InterPro"/>
</dbReference>
<dbReference type="Pfam" id="PF03480">
    <property type="entry name" value="DctP"/>
    <property type="match status" value="1"/>
</dbReference>
<evidence type="ECO:0000256" key="1">
    <source>
        <dbReference type="ARBA" id="ARBA00022729"/>
    </source>
</evidence>
<protein>
    <recommendedName>
        <fullName evidence="3">C4-dicarboxylate ABC transporter</fullName>
    </recommendedName>
</protein>
<sequence>GQENPFGNIYANKIYEVQKYLSKTGHMFLIHMVLYSEKLWKQLPEDIQEKIEEVAQEAAIYEIIAAADEENNLESVLKEKGMKINEVDVDAFRKAAKPLYQKYIDEYGPEAEKAINLIQMAQF</sequence>
<dbReference type="PANTHER" id="PTHR33376:SF4">
    <property type="entry name" value="SIALIC ACID-BINDING PERIPLASMIC PROTEIN SIAP"/>
    <property type="match status" value="1"/>
</dbReference>
<gene>
    <name evidence="2" type="ORF">S12H4_08908</name>
</gene>
<evidence type="ECO:0008006" key="3">
    <source>
        <dbReference type="Google" id="ProtNLM"/>
    </source>
</evidence>
<dbReference type="NCBIfam" id="NF037995">
    <property type="entry name" value="TRAP_S1"/>
    <property type="match status" value="1"/>
</dbReference>
<dbReference type="InterPro" id="IPR018389">
    <property type="entry name" value="DctP_fam"/>
</dbReference>
<dbReference type="Gene3D" id="3.40.190.170">
    <property type="entry name" value="Bacterial extracellular solute-binding protein, family 7"/>
    <property type="match status" value="1"/>
</dbReference>
<keyword evidence="1" id="KW-0732">Signal</keyword>
<comment type="caution">
    <text evidence="2">The sequence shown here is derived from an EMBL/GenBank/DDBJ whole genome shotgun (WGS) entry which is preliminary data.</text>
</comment>
<reference evidence="2" key="1">
    <citation type="journal article" date="2014" name="Front. Microbiol.">
        <title>High frequency of phylogenetically diverse reductive dehalogenase-homologous genes in deep subseafloor sedimentary metagenomes.</title>
        <authorList>
            <person name="Kawai M."/>
            <person name="Futagami T."/>
            <person name="Toyoda A."/>
            <person name="Takaki Y."/>
            <person name="Nishi S."/>
            <person name="Hori S."/>
            <person name="Arai W."/>
            <person name="Tsubouchi T."/>
            <person name="Morono Y."/>
            <person name="Uchiyama I."/>
            <person name="Ito T."/>
            <person name="Fujiyama A."/>
            <person name="Inagaki F."/>
            <person name="Takami H."/>
        </authorList>
    </citation>
    <scope>NUCLEOTIDE SEQUENCE</scope>
    <source>
        <strain evidence="2">Expedition CK06-06</strain>
    </source>
</reference>
<dbReference type="PANTHER" id="PTHR33376">
    <property type="match status" value="1"/>
</dbReference>
<dbReference type="AlphaFoldDB" id="X1QI55"/>
<feature type="non-terminal residue" evidence="2">
    <location>
        <position position="1"/>
    </location>
</feature>
<accession>X1QI55</accession>